<gene>
    <name evidence="2" type="ORF">ABOD76_04615</name>
</gene>
<evidence type="ECO:0000256" key="1">
    <source>
        <dbReference type="SAM" id="SignalP"/>
    </source>
</evidence>
<geneLocation type="plasmid" evidence="2">
    <name>pDson03</name>
</geneLocation>
<sequence>MKLLPVFVALGLAFAPPASALGIQGQLANPAVVSRLMGSSSGVYVFLTSVASGTVAGLAPLTGDHFYLQVPDTQPRRLAALEICDGPTLSAHPRVYQAETMLLYSKALNRVVGPLIQADDPANPSRTVRWMYSDRAAAIQGQCRGLSTRYDLTLRQGWNAVMTVNDDARLTYSNARQRLPYWVQGNLTLNNARSVLPAGFFNSP</sequence>
<organism evidence="2">
    <name type="scientific">Deinococcus sonorensis KR-87</name>
    <dbReference type="NCBI Taxonomy" id="694439"/>
    <lineage>
        <taxon>Bacteria</taxon>
        <taxon>Thermotogati</taxon>
        <taxon>Deinococcota</taxon>
        <taxon>Deinococci</taxon>
        <taxon>Deinococcales</taxon>
        <taxon>Deinococcaceae</taxon>
        <taxon>Deinococcus</taxon>
    </lineage>
</organism>
<dbReference type="AlphaFoldDB" id="A0AAU7U7C4"/>
<protein>
    <recommendedName>
        <fullName evidence="3">DUF4412 domain-containing protein</fullName>
    </recommendedName>
</protein>
<dbReference type="KEGG" id="dsc:ABOD76_04615"/>
<dbReference type="RefSeq" id="WP_350241893.1">
    <property type="nucleotide sequence ID" value="NZ_CP158298.1"/>
</dbReference>
<name>A0AAU7U7C4_9DEIO</name>
<feature type="chain" id="PRO_5043414545" description="DUF4412 domain-containing protein" evidence="1">
    <location>
        <begin position="21"/>
        <end position="204"/>
    </location>
</feature>
<keyword evidence="1" id="KW-0732">Signal</keyword>
<keyword evidence="2" id="KW-0614">Plasmid</keyword>
<accession>A0AAU7U7C4</accession>
<dbReference type="EMBL" id="CP158298">
    <property type="protein sequence ID" value="XBV83978.1"/>
    <property type="molecule type" value="Genomic_DNA"/>
</dbReference>
<reference evidence="2" key="1">
    <citation type="submission" date="2024-06" db="EMBL/GenBank/DDBJ databases">
        <title>Draft Genome Sequence of Deinococcus sonorensis Type Strain KR-87, a Biofilm Producing Representative of the Genus Deinococcus.</title>
        <authorList>
            <person name="Boren L.S."/>
            <person name="Grosso R.A."/>
            <person name="Hugenberg-Cox A.N."/>
            <person name="Hill J.T.E."/>
            <person name="Albert C.M."/>
            <person name="Tuohy J.M."/>
        </authorList>
    </citation>
    <scope>NUCLEOTIDE SEQUENCE</scope>
    <source>
        <strain evidence="2">KR-87</strain>
        <plasmid evidence="2">pDson03</plasmid>
    </source>
</reference>
<evidence type="ECO:0008006" key="3">
    <source>
        <dbReference type="Google" id="ProtNLM"/>
    </source>
</evidence>
<feature type="signal peptide" evidence="1">
    <location>
        <begin position="1"/>
        <end position="20"/>
    </location>
</feature>
<evidence type="ECO:0000313" key="2">
    <source>
        <dbReference type="EMBL" id="XBV83978.1"/>
    </source>
</evidence>
<proteinExistence type="predicted"/>